<dbReference type="InterPro" id="IPR041183">
    <property type="entry name" value="Cyclophilin-like"/>
</dbReference>
<evidence type="ECO:0000313" key="5">
    <source>
        <dbReference type="Proteomes" id="UP000253817"/>
    </source>
</evidence>
<dbReference type="Pfam" id="PF18050">
    <property type="entry name" value="Cyclophil_like2"/>
    <property type="match status" value="1"/>
</dbReference>
<proteinExistence type="predicted"/>
<evidence type="ECO:0000313" key="4">
    <source>
        <dbReference type="EMBL" id="RNM41502.1"/>
    </source>
</evidence>
<dbReference type="InterPro" id="IPR029000">
    <property type="entry name" value="Cyclophilin-like_dom_sf"/>
</dbReference>
<dbReference type="EMBL" id="PPTT01000004">
    <property type="protein sequence ID" value="RDB70836.1"/>
    <property type="molecule type" value="Genomic_DNA"/>
</dbReference>
<organism evidence="4 6">
    <name type="scientific">Eggerthella sinensis</name>
    <dbReference type="NCBI Taxonomy" id="242230"/>
    <lineage>
        <taxon>Bacteria</taxon>
        <taxon>Bacillati</taxon>
        <taxon>Actinomycetota</taxon>
        <taxon>Coriobacteriia</taxon>
        <taxon>Eggerthellales</taxon>
        <taxon>Eggerthellaceae</taxon>
        <taxon>Eggerthella</taxon>
    </lineage>
</organism>
<dbReference type="Proteomes" id="UP000270112">
    <property type="component" value="Unassembled WGS sequence"/>
</dbReference>
<evidence type="ECO:0000259" key="2">
    <source>
        <dbReference type="Pfam" id="PF18050"/>
    </source>
</evidence>
<feature type="domain" description="Cyclophilin-like" evidence="2">
    <location>
        <begin position="31"/>
        <end position="132"/>
    </location>
</feature>
<comment type="caution">
    <text evidence="4">The sequence shown here is derived from an EMBL/GenBank/DDBJ whole genome shotgun (WGS) entry which is preliminary data.</text>
</comment>
<dbReference type="SUPFAM" id="SSF50891">
    <property type="entry name" value="Cyclophilin-like"/>
    <property type="match status" value="1"/>
</dbReference>
<dbReference type="AlphaFoldDB" id="A0A3N0IYT8"/>
<name>A0A3N0IYT8_9ACTN</name>
<evidence type="ECO:0000256" key="1">
    <source>
        <dbReference type="SAM" id="SignalP"/>
    </source>
</evidence>
<feature type="signal peptide" evidence="1">
    <location>
        <begin position="1"/>
        <end position="23"/>
    </location>
</feature>
<evidence type="ECO:0000313" key="6">
    <source>
        <dbReference type="Proteomes" id="UP000270112"/>
    </source>
</evidence>
<accession>A0A3N0IYT8</accession>
<reference evidence="4" key="3">
    <citation type="journal article" date="2019" name="Microbiol. Resour. Announc.">
        <title>Draft Genome Sequences of Type Strains of Gordonibacter faecihominis, Paraeggerthella hongkongensis, Parvibacter caecicola,Slackia equolifaciens, Slackia faecicanis, and Slackia isoflavoniconvertens.</title>
        <authorList>
            <person name="Danylec N."/>
            <person name="Stoll D.A."/>
            <person name="Dotsch A."/>
            <person name="Huch M."/>
        </authorList>
    </citation>
    <scope>NUCLEOTIDE SEQUENCE</scope>
    <source>
        <strain evidence="4">DSM 16107</strain>
    </source>
</reference>
<protein>
    <recommendedName>
        <fullName evidence="2">Cyclophilin-like domain-containing protein</fullName>
    </recommendedName>
</protein>
<keyword evidence="1" id="KW-0732">Signal</keyword>
<dbReference type="EMBL" id="QICC01000035">
    <property type="protein sequence ID" value="RNM41502.1"/>
    <property type="molecule type" value="Genomic_DNA"/>
</dbReference>
<reference evidence="3 5" key="1">
    <citation type="journal article" date="2018" name="Elife">
        <title>Discovery and characterization of a prevalent human gut bacterial enzyme sufficient for the inactivation of a family of plant toxins.</title>
        <authorList>
            <person name="Koppel N."/>
            <person name="Bisanz J.E."/>
            <person name="Pandelia M.E."/>
            <person name="Turnbaugh P.J."/>
            <person name="Balskus E.P."/>
        </authorList>
    </citation>
    <scope>NUCLEOTIDE SEQUENCE [LARGE SCALE GENOMIC DNA]</scope>
    <source>
        <strain evidence="3 5">DSM 16107</strain>
    </source>
</reference>
<keyword evidence="5" id="KW-1185">Reference proteome</keyword>
<sequence>MKKLSAVLAAVALACCLAACAHAQARTIQVSANDATVVFELNDSAAASALLDQLPLTVEVEDFGTNEKICYPPHPLDVSDAPHAQGGAGTLAYYEPWGDVVLFYGAYAPNDDLYEVGQATSGADGIEALAGTITIAAAA</sequence>
<feature type="chain" id="PRO_5030078691" description="Cyclophilin-like domain-containing protein" evidence="1">
    <location>
        <begin position="24"/>
        <end position="139"/>
    </location>
</feature>
<reference evidence="6" key="2">
    <citation type="submission" date="2018-05" db="EMBL/GenBank/DDBJ databases">
        <title>Genome Sequencing of selected type strains of the family Eggerthellaceae.</title>
        <authorList>
            <person name="Danylec N."/>
            <person name="Stoll D.A."/>
            <person name="Doetsch A."/>
            <person name="Huch M."/>
        </authorList>
    </citation>
    <scope>NUCLEOTIDE SEQUENCE [LARGE SCALE GENOMIC DNA]</scope>
    <source>
        <strain evidence="6">DSM 16107</strain>
    </source>
</reference>
<dbReference type="OrthoDB" id="9781559at2"/>
<dbReference type="Gene3D" id="2.40.100.20">
    <property type="match status" value="1"/>
</dbReference>
<gene>
    <name evidence="3" type="ORF">C1876_03235</name>
    <name evidence="4" type="ORF">DMP09_09495</name>
</gene>
<evidence type="ECO:0000313" key="3">
    <source>
        <dbReference type="EMBL" id="RDB70836.1"/>
    </source>
</evidence>
<dbReference type="PROSITE" id="PS51257">
    <property type="entry name" value="PROKAR_LIPOPROTEIN"/>
    <property type="match status" value="1"/>
</dbReference>
<dbReference type="Proteomes" id="UP000253817">
    <property type="component" value="Unassembled WGS sequence"/>
</dbReference>